<comment type="caution">
    <text evidence="1">The sequence shown here is derived from an EMBL/GenBank/DDBJ whole genome shotgun (WGS) entry which is preliminary data.</text>
</comment>
<accession>A0A5B7DT60</accession>
<sequence length="72" mass="8612">MLQEETGNSYIIKCVETLQKRNGMNHAHWQQCDEPTHGFPRIVKDNGFITWRRTLESHWEHGVWWKKEGAAY</sequence>
<organism evidence="1 2">
    <name type="scientific">Portunus trituberculatus</name>
    <name type="common">Swimming crab</name>
    <name type="synonym">Neptunus trituberculatus</name>
    <dbReference type="NCBI Taxonomy" id="210409"/>
    <lineage>
        <taxon>Eukaryota</taxon>
        <taxon>Metazoa</taxon>
        <taxon>Ecdysozoa</taxon>
        <taxon>Arthropoda</taxon>
        <taxon>Crustacea</taxon>
        <taxon>Multicrustacea</taxon>
        <taxon>Malacostraca</taxon>
        <taxon>Eumalacostraca</taxon>
        <taxon>Eucarida</taxon>
        <taxon>Decapoda</taxon>
        <taxon>Pleocyemata</taxon>
        <taxon>Brachyura</taxon>
        <taxon>Eubrachyura</taxon>
        <taxon>Portunoidea</taxon>
        <taxon>Portunidae</taxon>
        <taxon>Portuninae</taxon>
        <taxon>Portunus</taxon>
    </lineage>
</organism>
<evidence type="ECO:0000313" key="1">
    <source>
        <dbReference type="EMBL" id="MPC24811.1"/>
    </source>
</evidence>
<evidence type="ECO:0000313" key="2">
    <source>
        <dbReference type="Proteomes" id="UP000324222"/>
    </source>
</evidence>
<gene>
    <name evidence="1" type="ORF">E2C01_017905</name>
</gene>
<dbReference type="Proteomes" id="UP000324222">
    <property type="component" value="Unassembled WGS sequence"/>
</dbReference>
<proteinExistence type="predicted"/>
<reference evidence="1 2" key="1">
    <citation type="submission" date="2019-05" db="EMBL/GenBank/DDBJ databases">
        <title>Another draft genome of Portunus trituberculatus and its Hox gene families provides insights of decapod evolution.</title>
        <authorList>
            <person name="Jeong J.-H."/>
            <person name="Song I."/>
            <person name="Kim S."/>
            <person name="Choi T."/>
            <person name="Kim D."/>
            <person name="Ryu S."/>
            <person name="Kim W."/>
        </authorList>
    </citation>
    <scope>NUCLEOTIDE SEQUENCE [LARGE SCALE GENOMIC DNA]</scope>
    <source>
        <tissue evidence="1">Muscle</tissue>
    </source>
</reference>
<protein>
    <submittedName>
        <fullName evidence="1">Uncharacterized protein</fullName>
    </submittedName>
</protein>
<keyword evidence="2" id="KW-1185">Reference proteome</keyword>
<dbReference type="AlphaFoldDB" id="A0A5B7DT60"/>
<name>A0A5B7DT60_PORTR</name>
<dbReference type="EMBL" id="VSRR010001378">
    <property type="protein sequence ID" value="MPC24811.1"/>
    <property type="molecule type" value="Genomic_DNA"/>
</dbReference>